<dbReference type="Pfam" id="PF08235">
    <property type="entry name" value="LNS2"/>
    <property type="match status" value="1"/>
</dbReference>
<dbReference type="AlphaFoldDB" id="A0AAW2H8I5"/>
<proteinExistence type="inferred from homology"/>
<organism evidence="5">
    <name type="scientific">Menopon gallinae</name>
    <name type="common">poultry shaft louse</name>
    <dbReference type="NCBI Taxonomy" id="328185"/>
    <lineage>
        <taxon>Eukaryota</taxon>
        <taxon>Metazoa</taxon>
        <taxon>Ecdysozoa</taxon>
        <taxon>Arthropoda</taxon>
        <taxon>Hexapoda</taxon>
        <taxon>Insecta</taxon>
        <taxon>Pterygota</taxon>
        <taxon>Neoptera</taxon>
        <taxon>Paraneoptera</taxon>
        <taxon>Psocodea</taxon>
        <taxon>Troctomorpha</taxon>
        <taxon>Phthiraptera</taxon>
        <taxon>Amblycera</taxon>
        <taxon>Menoponidae</taxon>
        <taxon>Menopon</taxon>
    </lineage>
</organism>
<dbReference type="PANTHER" id="PTHR12181">
    <property type="entry name" value="LIPIN"/>
    <property type="match status" value="1"/>
</dbReference>
<dbReference type="InterPro" id="IPR031315">
    <property type="entry name" value="LNS2/PITP"/>
</dbReference>
<reference evidence="5" key="1">
    <citation type="journal article" date="2024" name="Gigascience">
        <title>Chromosome-level genome of the poultry shaft louse Menopon gallinae provides insight into the host-switching and adaptive evolution of parasitic lice.</title>
        <authorList>
            <person name="Xu Y."/>
            <person name="Ma L."/>
            <person name="Liu S."/>
            <person name="Liang Y."/>
            <person name="Liu Q."/>
            <person name="He Z."/>
            <person name="Tian L."/>
            <person name="Duan Y."/>
            <person name="Cai W."/>
            <person name="Li H."/>
            <person name="Song F."/>
        </authorList>
    </citation>
    <scope>NUCLEOTIDE SEQUENCE</scope>
    <source>
        <strain evidence="5">Cailab_2023a</strain>
    </source>
</reference>
<dbReference type="GO" id="GO:0008195">
    <property type="term" value="F:phosphatidate phosphatase activity"/>
    <property type="evidence" value="ECO:0007669"/>
    <property type="project" value="UniProtKB-EC"/>
</dbReference>
<dbReference type="SUPFAM" id="SSF56784">
    <property type="entry name" value="HAD-like"/>
    <property type="match status" value="1"/>
</dbReference>
<dbReference type="PANTHER" id="PTHR12181:SF12">
    <property type="entry name" value="PHOSPHATIDATE PHOSPHATASE"/>
    <property type="match status" value="1"/>
</dbReference>
<evidence type="ECO:0000256" key="3">
    <source>
        <dbReference type="SAM" id="SignalP"/>
    </source>
</evidence>
<evidence type="ECO:0000313" key="5">
    <source>
        <dbReference type="EMBL" id="KAL0266001.1"/>
    </source>
</evidence>
<feature type="signal peptide" evidence="3">
    <location>
        <begin position="1"/>
        <end position="22"/>
    </location>
</feature>
<name>A0AAW2H8I5_9NEOP</name>
<dbReference type="InterPro" id="IPR023214">
    <property type="entry name" value="HAD_sf"/>
</dbReference>
<comment type="similarity">
    <text evidence="2">Belongs to the lipin family.</text>
</comment>
<gene>
    <name evidence="5" type="ORF">PYX00_011718</name>
</gene>
<dbReference type="InterPro" id="IPR036412">
    <property type="entry name" value="HAD-like_sf"/>
</dbReference>
<dbReference type="InterPro" id="IPR026058">
    <property type="entry name" value="LIPIN"/>
</dbReference>
<dbReference type="InterPro" id="IPR007651">
    <property type="entry name" value="Lipin_N"/>
</dbReference>
<sequence>MIALTVSLLLVHAACSSRDASAVDISCVNRTVVFAKLFNNAQRSRPWFRRRTMKPSEAVGHVGEFREDVDGVVMRVRVPTEEEDAVLDARAYDEEYGAGAAERVVQKLRRKMGSTDAYGSSPIAPKARRDGEWAFCGKACAVCTGTTLVGAASGICVGACCGATFGACANPYAGAAIGACAGSCVGTSACYNADVLTACSGASLCACSGAIIGATLGTAVVASLGALGAGLAIGAYVGTSVGVGVGTSIGIAIMDKRHYKHDQHEEGGCTQGVASLAAADPAQNEGPRGTQKRIWKETRGSRIGRCCKAARHVKHESGAENQPSMEMASGFVSTMFGLYKDINPSTLSGVNDIVVVEGHDGVLRCSPFHVRFGKMQMFRITSRVVHLYVNGVMSDIVMIIGKQGELYFEVDEACSAAENCAHLSINYAEDAPGSRGCSSDLEIIPSAPSARKAVLRSPTPPVCDSAACERGVQGGGLYTRKYVEHERAANFEKRRFSMRRSIAAVDPYQRLCSMYSTFDRLVNSFEYLDFSLSNAQVLLHVLKGLWMYPVRTEARCTEGLDEGCVEAGVRFSLCGGERMGADIDAAFEGCEVQQIRDHDRLIARVSGCRRCGTKFYFSFGLFAELHFLARTLLQKRGQEGVLRDLIEKEREKRKGWSLFTRSRPEKKVVWSLELTSDQLRSLNLRHGANNVVFKLSGINQKLEAKIFLWGQDEKIIISDIDGTITKSDVRGHIYSFVGKDWTHKGVAHLYTRIARNGYRILYLTTRPLGQSAMTRFYLKNVEQDGGRLPEGPILHSPDGLFAALYREIISRNPQSFKIACLKKIQSLFNGEFPFVSGFGNKLSDVITYKTLGIPTSKIFTINPQGNVILELTRALTATHQSLNSFVDSMFPNLNSGVVVNFDNQFTDAEFWKFPDSMFYRR</sequence>
<dbReference type="SMART" id="SM00775">
    <property type="entry name" value="LNS2"/>
    <property type="match status" value="1"/>
</dbReference>
<comment type="catalytic activity">
    <reaction evidence="1">
        <text>a 1,2-diacyl-sn-glycero-3-phosphate + H2O = a 1,2-diacyl-sn-glycerol + phosphate</text>
        <dbReference type="Rhea" id="RHEA:27429"/>
        <dbReference type="ChEBI" id="CHEBI:15377"/>
        <dbReference type="ChEBI" id="CHEBI:17815"/>
        <dbReference type="ChEBI" id="CHEBI:43474"/>
        <dbReference type="ChEBI" id="CHEBI:58608"/>
        <dbReference type="EC" id="3.1.3.4"/>
    </reaction>
    <physiologicalReaction direction="left-to-right" evidence="1">
        <dbReference type="Rhea" id="RHEA:27430"/>
    </physiologicalReaction>
</comment>
<comment type="caution">
    <text evidence="5">The sequence shown here is derived from an EMBL/GenBank/DDBJ whole genome shotgun (WGS) entry which is preliminary data.</text>
</comment>
<evidence type="ECO:0000259" key="4">
    <source>
        <dbReference type="SMART" id="SM00775"/>
    </source>
</evidence>
<dbReference type="InterPro" id="IPR013209">
    <property type="entry name" value="LNS2"/>
</dbReference>
<protein>
    <recommendedName>
        <fullName evidence="4">LNS2/PITP domain-containing protein</fullName>
    </recommendedName>
</protein>
<feature type="chain" id="PRO_5043408026" description="LNS2/PITP domain-containing protein" evidence="3">
    <location>
        <begin position="23"/>
        <end position="921"/>
    </location>
</feature>
<feature type="domain" description="LNS2/PITP" evidence="4">
    <location>
        <begin position="715"/>
        <end position="870"/>
    </location>
</feature>
<dbReference type="EMBL" id="JARGDH010000006">
    <property type="protein sequence ID" value="KAL0266001.1"/>
    <property type="molecule type" value="Genomic_DNA"/>
</dbReference>
<accession>A0AAW2H8I5</accession>
<dbReference type="Pfam" id="PF04571">
    <property type="entry name" value="Lipin_N"/>
    <property type="match status" value="1"/>
</dbReference>
<keyword evidence="3" id="KW-0732">Signal</keyword>
<dbReference type="Gene3D" id="3.40.50.1000">
    <property type="entry name" value="HAD superfamily/HAD-like"/>
    <property type="match status" value="1"/>
</dbReference>
<evidence type="ECO:0000256" key="1">
    <source>
        <dbReference type="ARBA" id="ARBA00001180"/>
    </source>
</evidence>
<evidence type="ECO:0000256" key="2">
    <source>
        <dbReference type="ARBA" id="ARBA00005476"/>
    </source>
</evidence>